<dbReference type="Proteomes" id="UP001597211">
    <property type="component" value="Unassembled WGS sequence"/>
</dbReference>
<proteinExistence type="predicted"/>
<dbReference type="PANTHER" id="PTHR30404:SF0">
    <property type="entry name" value="N-ACETYLMURAMOYL-L-ALANINE AMIDASE AMIC"/>
    <property type="match status" value="1"/>
</dbReference>
<protein>
    <submittedName>
        <fullName evidence="4">N-acetylmuramoyl-L-alanine amidase</fullName>
    </submittedName>
</protein>
<keyword evidence="1" id="KW-0378">Hydrolase</keyword>
<dbReference type="InterPro" id="IPR050695">
    <property type="entry name" value="N-acetylmuramoyl_amidase_3"/>
</dbReference>
<dbReference type="InterPro" id="IPR002508">
    <property type="entry name" value="MurNAc-LAA_cat"/>
</dbReference>
<feature type="transmembrane region" description="Helical" evidence="2">
    <location>
        <begin position="6"/>
        <end position="27"/>
    </location>
</feature>
<dbReference type="RefSeq" id="WP_240267432.1">
    <property type="nucleotide sequence ID" value="NZ_JAKSXN010000001.1"/>
</dbReference>
<keyword evidence="5" id="KW-1185">Reference proteome</keyword>
<accession>A0ABW3S709</accession>
<keyword evidence="2" id="KW-0472">Membrane</keyword>
<evidence type="ECO:0000256" key="1">
    <source>
        <dbReference type="ARBA" id="ARBA00022801"/>
    </source>
</evidence>
<dbReference type="SUPFAM" id="SSF53187">
    <property type="entry name" value="Zn-dependent exopeptidases"/>
    <property type="match status" value="1"/>
</dbReference>
<evidence type="ECO:0000259" key="3">
    <source>
        <dbReference type="SMART" id="SM00646"/>
    </source>
</evidence>
<evidence type="ECO:0000313" key="4">
    <source>
        <dbReference type="EMBL" id="MFD1180270.1"/>
    </source>
</evidence>
<dbReference type="EMBL" id="JBHTKZ010000002">
    <property type="protein sequence ID" value="MFD1180270.1"/>
    <property type="molecule type" value="Genomic_DNA"/>
</dbReference>
<keyword evidence="2" id="KW-1133">Transmembrane helix</keyword>
<organism evidence="4 5">
    <name type="scientific">Paenibacillus timonensis</name>
    <dbReference type="NCBI Taxonomy" id="225915"/>
    <lineage>
        <taxon>Bacteria</taxon>
        <taxon>Bacillati</taxon>
        <taxon>Bacillota</taxon>
        <taxon>Bacilli</taxon>
        <taxon>Bacillales</taxon>
        <taxon>Paenibacillaceae</taxon>
        <taxon>Paenibacillus</taxon>
    </lineage>
</organism>
<sequence length="252" mass="27021">MAKILYFISVIIIVLGLLILGGVFGIGGERTGAGNGRSLLSSAPSAGQETVVPGKTEGAYRIVIDPGHGGKDPGANSVSGVEEKDFTLSLAQRVYELLWRDPMFEPYLTRTNDSFIALEERARLANEMHADALISLHGNTYEGREEVSGTETYYFAGGDGSSELAQDIHQHLIEALGFEDRGVRQEDWKVLRTSEVPAVLAEVGFLTNPGNETVLLSEAGQEQAAQAIVDALKQYFSSGTGRGSYKRGGGII</sequence>
<dbReference type="SMART" id="SM00646">
    <property type="entry name" value="Ami_3"/>
    <property type="match status" value="1"/>
</dbReference>
<dbReference type="Gene3D" id="3.40.630.40">
    <property type="entry name" value="Zn-dependent exopeptidases"/>
    <property type="match status" value="1"/>
</dbReference>
<comment type="caution">
    <text evidence="4">The sequence shown here is derived from an EMBL/GenBank/DDBJ whole genome shotgun (WGS) entry which is preliminary data.</text>
</comment>
<keyword evidence="2" id="KW-0812">Transmembrane</keyword>
<feature type="domain" description="MurNAc-LAA" evidence="3">
    <location>
        <begin position="122"/>
        <end position="233"/>
    </location>
</feature>
<dbReference type="Pfam" id="PF01520">
    <property type="entry name" value="Amidase_3"/>
    <property type="match status" value="1"/>
</dbReference>
<reference evidence="5" key="1">
    <citation type="journal article" date="2019" name="Int. J. Syst. Evol. Microbiol.">
        <title>The Global Catalogue of Microorganisms (GCM) 10K type strain sequencing project: providing services to taxonomists for standard genome sequencing and annotation.</title>
        <authorList>
            <consortium name="The Broad Institute Genomics Platform"/>
            <consortium name="The Broad Institute Genome Sequencing Center for Infectious Disease"/>
            <person name="Wu L."/>
            <person name="Ma J."/>
        </authorList>
    </citation>
    <scope>NUCLEOTIDE SEQUENCE [LARGE SCALE GENOMIC DNA]</scope>
    <source>
        <strain evidence="5">CCUG 48216</strain>
    </source>
</reference>
<name>A0ABW3S709_9BACL</name>
<evidence type="ECO:0000313" key="5">
    <source>
        <dbReference type="Proteomes" id="UP001597211"/>
    </source>
</evidence>
<dbReference type="CDD" id="cd02696">
    <property type="entry name" value="MurNAc-LAA"/>
    <property type="match status" value="1"/>
</dbReference>
<gene>
    <name evidence="4" type="ORF">ACFQ2Z_02760</name>
</gene>
<evidence type="ECO:0000256" key="2">
    <source>
        <dbReference type="SAM" id="Phobius"/>
    </source>
</evidence>
<dbReference type="PANTHER" id="PTHR30404">
    <property type="entry name" value="N-ACETYLMURAMOYL-L-ALANINE AMIDASE"/>
    <property type="match status" value="1"/>
</dbReference>